<protein>
    <submittedName>
        <fullName evidence="1">Uncharacterized protein</fullName>
    </submittedName>
</protein>
<sequence length="29" mass="3398">MSHYMSFCGKNVSFVNPRELRMPQGKCHI</sequence>
<evidence type="ECO:0000313" key="1">
    <source>
        <dbReference type="EMBL" id="JAH48377.1"/>
    </source>
</evidence>
<dbReference type="EMBL" id="GBXM01060200">
    <property type="protein sequence ID" value="JAH48377.1"/>
    <property type="molecule type" value="Transcribed_RNA"/>
</dbReference>
<reference evidence="1" key="2">
    <citation type="journal article" date="2015" name="Fish Shellfish Immunol.">
        <title>Early steps in the European eel (Anguilla anguilla)-Vibrio vulnificus interaction in the gills: Role of the RtxA13 toxin.</title>
        <authorList>
            <person name="Callol A."/>
            <person name="Pajuelo D."/>
            <person name="Ebbesson L."/>
            <person name="Teles M."/>
            <person name="MacKenzie S."/>
            <person name="Amaro C."/>
        </authorList>
    </citation>
    <scope>NUCLEOTIDE SEQUENCE</scope>
</reference>
<reference evidence="1" key="1">
    <citation type="submission" date="2014-11" db="EMBL/GenBank/DDBJ databases">
        <authorList>
            <person name="Amaro Gonzalez C."/>
        </authorList>
    </citation>
    <scope>NUCLEOTIDE SEQUENCE</scope>
</reference>
<accession>A0A0E9T4M8</accession>
<proteinExistence type="predicted"/>
<name>A0A0E9T4M8_ANGAN</name>
<dbReference type="AlphaFoldDB" id="A0A0E9T4M8"/>
<organism evidence="1">
    <name type="scientific">Anguilla anguilla</name>
    <name type="common">European freshwater eel</name>
    <name type="synonym">Muraena anguilla</name>
    <dbReference type="NCBI Taxonomy" id="7936"/>
    <lineage>
        <taxon>Eukaryota</taxon>
        <taxon>Metazoa</taxon>
        <taxon>Chordata</taxon>
        <taxon>Craniata</taxon>
        <taxon>Vertebrata</taxon>
        <taxon>Euteleostomi</taxon>
        <taxon>Actinopterygii</taxon>
        <taxon>Neopterygii</taxon>
        <taxon>Teleostei</taxon>
        <taxon>Anguilliformes</taxon>
        <taxon>Anguillidae</taxon>
        <taxon>Anguilla</taxon>
    </lineage>
</organism>